<dbReference type="AlphaFoldDB" id="A0A2V2NKJ3"/>
<sequence length="96" mass="10468">MYPFPAHKADIMRGVLDGGFVVSAFVPVMSLLVLLFPLVRMAYRMGRCGALLNSFGITSGISGQGNPCACIVIFTFCYIYFPHGQAQSAFCYIMQA</sequence>
<dbReference type="Proteomes" id="UP000245934">
    <property type="component" value="Unassembled WGS sequence"/>
</dbReference>
<keyword evidence="3" id="KW-1185">Reference proteome</keyword>
<protein>
    <submittedName>
        <fullName evidence="2">Uncharacterized protein</fullName>
    </submittedName>
</protein>
<name>A0A2V2NKJ3_9EURY</name>
<organism evidence="2 3">
    <name type="scientific">Methanospirillum stamsii</name>
    <dbReference type="NCBI Taxonomy" id="1277351"/>
    <lineage>
        <taxon>Archaea</taxon>
        <taxon>Methanobacteriati</taxon>
        <taxon>Methanobacteriota</taxon>
        <taxon>Stenosarchaea group</taxon>
        <taxon>Methanomicrobia</taxon>
        <taxon>Methanomicrobiales</taxon>
        <taxon>Methanospirillaceae</taxon>
        <taxon>Methanospirillum</taxon>
    </lineage>
</organism>
<dbReference type="EMBL" id="QGMZ01000004">
    <property type="protein sequence ID" value="PWR76131.1"/>
    <property type="molecule type" value="Genomic_DNA"/>
</dbReference>
<keyword evidence="1" id="KW-0812">Transmembrane</keyword>
<evidence type="ECO:0000313" key="2">
    <source>
        <dbReference type="EMBL" id="PWR76131.1"/>
    </source>
</evidence>
<dbReference type="RefSeq" id="WP_109939266.1">
    <property type="nucleotide sequence ID" value="NZ_QGMZ01000004.1"/>
</dbReference>
<feature type="transmembrane region" description="Helical" evidence="1">
    <location>
        <begin position="20"/>
        <end position="39"/>
    </location>
</feature>
<evidence type="ECO:0000313" key="3">
    <source>
        <dbReference type="Proteomes" id="UP000245934"/>
    </source>
</evidence>
<keyword evidence="1" id="KW-0472">Membrane</keyword>
<proteinExistence type="predicted"/>
<accession>A0A2V2NKJ3</accession>
<evidence type="ECO:0000256" key="1">
    <source>
        <dbReference type="SAM" id="Phobius"/>
    </source>
</evidence>
<keyword evidence="1" id="KW-1133">Transmembrane helix</keyword>
<reference evidence="2 3" key="1">
    <citation type="submission" date="2018-05" db="EMBL/GenBank/DDBJ databases">
        <title>Draft genome of Methanospirillum stamsii Pt1.</title>
        <authorList>
            <person name="Dueholm M.S."/>
            <person name="Nielsen P.H."/>
            <person name="Bakmann L.F."/>
            <person name="Otzen D.E."/>
        </authorList>
    </citation>
    <scope>NUCLEOTIDE SEQUENCE [LARGE SCALE GENOMIC DNA]</scope>
    <source>
        <strain evidence="2 3">Pt1</strain>
    </source>
</reference>
<gene>
    <name evidence="2" type="ORF">DLD82_01150</name>
</gene>
<comment type="caution">
    <text evidence="2">The sequence shown here is derived from an EMBL/GenBank/DDBJ whole genome shotgun (WGS) entry which is preliminary data.</text>
</comment>